<dbReference type="PROSITE" id="PS00455">
    <property type="entry name" value="AMP_BINDING"/>
    <property type="match status" value="1"/>
</dbReference>
<dbReference type="FunFam" id="3.20.20.140:FF:000035">
    <property type="entry name" value="Probable amp deaminase"/>
    <property type="match status" value="1"/>
</dbReference>
<dbReference type="PANTHER" id="PTHR11359:SF0">
    <property type="entry name" value="AMP DEAMINASE"/>
    <property type="match status" value="1"/>
</dbReference>
<keyword evidence="6" id="KW-0378">Hydrolase</keyword>
<dbReference type="InterPro" id="IPR042099">
    <property type="entry name" value="ANL_N_sf"/>
</dbReference>
<evidence type="ECO:0000256" key="2">
    <source>
        <dbReference type="ARBA" id="ARBA00004955"/>
    </source>
</evidence>
<dbReference type="Gene3D" id="3.20.20.140">
    <property type="entry name" value="Metal-dependent hydrolases"/>
    <property type="match status" value="1"/>
</dbReference>
<dbReference type="Pfam" id="PF19326">
    <property type="entry name" value="AMP_deaminase"/>
    <property type="match status" value="1"/>
</dbReference>
<evidence type="ECO:0000256" key="4">
    <source>
        <dbReference type="ARBA" id="ARBA00012775"/>
    </source>
</evidence>
<protein>
    <recommendedName>
        <fullName evidence="10">AMP deaminase 2</fullName>
        <ecNumber evidence="4">3.5.4.6</ecNumber>
    </recommendedName>
    <alternativeName>
        <fullName evidence="11">AMP deaminase isoform L</fullName>
    </alternativeName>
</protein>
<evidence type="ECO:0000259" key="12">
    <source>
        <dbReference type="Pfam" id="PF00501"/>
    </source>
</evidence>
<dbReference type="SUPFAM" id="SSF51556">
    <property type="entry name" value="Metallo-dependent hydrolases"/>
    <property type="match status" value="1"/>
</dbReference>
<dbReference type="InterPro" id="IPR025110">
    <property type="entry name" value="AMP-bd_C"/>
</dbReference>
<dbReference type="EMBL" id="CAJOBG010000015">
    <property type="protein sequence ID" value="CAF3736383.1"/>
    <property type="molecule type" value="Genomic_DNA"/>
</dbReference>
<feature type="domain" description="AMP-binding enzyme C-terminal" evidence="13">
    <location>
        <begin position="1358"/>
        <end position="1434"/>
    </location>
</feature>
<evidence type="ECO:0000256" key="3">
    <source>
        <dbReference type="ARBA" id="ARBA00006676"/>
    </source>
</evidence>
<dbReference type="Proteomes" id="UP000663842">
    <property type="component" value="Unassembled WGS sequence"/>
</dbReference>
<dbReference type="Gene3D" id="4.10.800.20">
    <property type="match status" value="1"/>
</dbReference>
<evidence type="ECO:0000256" key="7">
    <source>
        <dbReference type="ARBA" id="ARBA00022833"/>
    </source>
</evidence>
<dbReference type="CDD" id="cd01319">
    <property type="entry name" value="AMPD"/>
    <property type="match status" value="1"/>
</dbReference>
<evidence type="ECO:0000256" key="10">
    <source>
        <dbReference type="ARBA" id="ARBA00068747"/>
    </source>
</evidence>
<dbReference type="Pfam" id="PF00501">
    <property type="entry name" value="AMP-binding"/>
    <property type="match status" value="1"/>
</dbReference>
<evidence type="ECO:0000313" key="14">
    <source>
        <dbReference type="EMBL" id="CAF3725757.1"/>
    </source>
</evidence>
<dbReference type="GO" id="GO:0003876">
    <property type="term" value="F:AMP deaminase activity"/>
    <property type="evidence" value="ECO:0007669"/>
    <property type="project" value="UniProtKB-EC"/>
</dbReference>
<comment type="cofactor">
    <cofactor evidence="1">
        <name>Zn(2+)</name>
        <dbReference type="ChEBI" id="CHEBI:29105"/>
    </cofactor>
</comment>
<organism evidence="15 16">
    <name type="scientific">Rotaria magnacalcarata</name>
    <dbReference type="NCBI Taxonomy" id="392030"/>
    <lineage>
        <taxon>Eukaryota</taxon>
        <taxon>Metazoa</taxon>
        <taxon>Spiralia</taxon>
        <taxon>Gnathifera</taxon>
        <taxon>Rotifera</taxon>
        <taxon>Eurotatoria</taxon>
        <taxon>Bdelloidea</taxon>
        <taxon>Philodinida</taxon>
        <taxon>Philodinidae</taxon>
        <taxon>Rotaria</taxon>
    </lineage>
</organism>
<dbReference type="UniPathway" id="UPA00591">
    <property type="reaction ID" value="UER00663"/>
</dbReference>
<reference evidence="15" key="1">
    <citation type="submission" date="2021-02" db="EMBL/GenBank/DDBJ databases">
        <authorList>
            <person name="Nowell W R."/>
        </authorList>
    </citation>
    <scope>NUCLEOTIDE SEQUENCE</scope>
</reference>
<comment type="pathway">
    <text evidence="2">Purine metabolism; IMP biosynthesis via salvage pathway; IMP from AMP: step 1/1.</text>
</comment>
<accession>A0A818X751</accession>
<dbReference type="GO" id="GO:0046872">
    <property type="term" value="F:metal ion binding"/>
    <property type="evidence" value="ECO:0007669"/>
    <property type="project" value="UniProtKB-KW"/>
</dbReference>
<dbReference type="SUPFAM" id="SSF56801">
    <property type="entry name" value="Acetyl-CoA synthetase-like"/>
    <property type="match status" value="1"/>
</dbReference>
<evidence type="ECO:0000259" key="13">
    <source>
        <dbReference type="Pfam" id="PF13193"/>
    </source>
</evidence>
<dbReference type="GO" id="GO:0032264">
    <property type="term" value="P:IMP salvage"/>
    <property type="evidence" value="ECO:0007669"/>
    <property type="project" value="UniProtKB-UniPathway"/>
</dbReference>
<evidence type="ECO:0000256" key="6">
    <source>
        <dbReference type="ARBA" id="ARBA00022801"/>
    </source>
</evidence>
<dbReference type="GO" id="GO:0005829">
    <property type="term" value="C:cytosol"/>
    <property type="evidence" value="ECO:0007669"/>
    <property type="project" value="TreeGrafter"/>
</dbReference>
<dbReference type="InterPro" id="IPR006329">
    <property type="entry name" value="AMPD"/>
</dbReference>
<comment type="function">
    <text evidence="9">AMP deaminase plays a critical role in energy metabolism. Catalyzes the deamination of AMP to IMP and plays an important role in the purine nucleotide cycle.</text>
</comment>
<dbReference type="PROSITE" id="PS00485">
    <property type="entry name" value="A_DEAMINASE"/>
    <property type="match status" value="1"/>
</dbReference>
<dbReference type="FunFam" id="4.10.800.20:FF:000001">
    <property type="entry name" value="AMP deaminase"/>
    <property type="match status" value="1"/>
</dbReference>
<dbReference type="EC" id="3.5.4.6" evidence="4"/>
<dbReference type="EMBL" id="CAJOBF010000021">
    <property type="protein sequence ID" value="CAF3725757.1"/>
    <property type="molecule type" value="Genomic_DNA"/>
</dbReference>
<keyword evidence="7" id="KW-0862">Zinc</keyword>
<gene>
    <name evidence="15" type="ORF">OVN521_LOCUS294</name>
    <name evidence="14" type="ORF">UXM345_LOCUS499</name>
</gene>
<evidence type="ECO:0000256" key="8">
    <source>
        <dbReference type="ARBA" id="ARBA00023080"/>
    </source>
</evidence>
<keyword evidence="5" id="KW-0479">Metal-binding</keyword>
<comment type="caution">
    <text evidence="15">The sequence shown here is derived from an EMBL/GenBank/DDBJ whole genome shotgun (WGS) entry which is preliminary data.</text>
</comment>
<dbReference type="Proteomes" id="UP000663866">
    <property type="component" value="Unassembled WGS sequence"/>
</dbReference>
<sequence length="1455" mass="166864">MSAKSTDSNEEITAGIRPTAILSPEWNQQTLFDARNLLHTQFSNDAWQQLHEPQLGKIHKHPVYPNYVLHPEVIPSLNDVSSELSRRSNAHFSDPLALETLETEMPMEIASQFHDELQRAVQNRAAHDQNTDLEPVVNLTTNFQNAFRPTKSPEPIDEMNNACEYRCQQSFLTSSLSHDKTSLNEVFQRIKIAGDFHDMSHIEDLEDSVAPLLRALVIREKYMFFSLQSFPPKVANFLSKTLEPEDQSRRTSFSVNRLTTGEPDLYRPSVIKREDAFNIPLLPSIDICIKPEKGIYCVYMLNEEKEWIPSDYQSVDRDEFMEDYTLLSRMIMDGPLKSFCYRRLQYLKAKFELHGLLNEVKEWTAIRSTPHRDFYNVRKVDTHIHAASSMNQKHLLRFMKKKMKTSGAMQVYKTKDGRIMTLKEVFDELKITAYDLSVDILGVHADRNTFQRFDRFNAKYNPIGQSTLREIFIKTDNFVDGVFFADLLKEVIFDLEESKYQHAEPRLSIYGKNIDEWDKLAKWCVKNTMYSANIAWMVQIPRLYDVYYANGITKNFQEFLANLFQPLFEATIDPASHPDLFRFMYHLTGFDSVDDETKPEKPVITPDMPYPDEWNTKENPPYAYYLFYMYANILTLNQLRKERGLNTYQFRPHCGEAGTVSHLVTAYMVAENISHGLLLRKSPVLQYLFYLCQIGIAMSPLSNNSLFINYNRNPMLEYFERGLCVSLSTDDPMQFHFTKEPLMEEYSIAAQVWKLSSVDMCELARNSVLMSGFSHEVKMYWLGSNYQEPGVVGNDIRRTNVPAIRIAYRYEAFCEELNILSLAYKSRQEIKSTDLNSKKQQQQSRGKERFLVGDRKFLFHHNTKYFVTRPQTTWIIFQIKKRNNSTTLSTKLTSSYFHHASSLPFVYKTLAQSFDDTAAQHPDHECYVFRSEQKRYTFKSFKNEVDSLAASFIELGFEKGDRFAVWLPNTSENVAMTFAASKLGLIKVNINPAYVGRELEYCINKVGCKGIILPPAVKVIESLSIFRRLVPELDQHTIGRELSSKVLPTLKHVILTGKQPSVPGTHSYNDLLERGAKLSHSKLNERQSSVNVDSPVAIFYTSGTTGQPKAATVTNFGMLNIVRAQWEHLGPYFTSLCVPIPMFHMFAEVVGLLNAAVAKCKIIFPAILPDTVSTMQAIHEEKCTALIGAPIIFRDILTHPDKKKYDLSSLEYAALGASPMHIDFLRQLETEIPIKCVSQGYGLTENSALLTSGMWAGDKDPKRRLGSLGRCMQRLEVKVANQEGVAMPIGQQGEIWARGYSITPGYYNDPEKTREALTPAGWLRTGDVGTMDEDGYLYFVGRQKEMIIRGGINIYPIEVENTIIEHPSVAEAQVFSIPDERYGEEVCTWIKLKPNAAPCQPEDITKFLTDKLAFFKIPKHIRFVDKFIMTPTGKVQKFKLSESMVNELKEAKNKK</sequence>
<name>A0A818X751_9BILA</name>
<dbReference type="Gene3D" id="3.40.50.12780">
    <property type="entry name" value="N-terminal domain of ligase-like"/>
    <property type="match status" value="1"/>
</dbReference>
<dbReference type="InterPro" id="IPR045851">
    <property type="entry name" value="AMP-bd_C_sf"/>
</dbReference>
<evidence type="ECO:0000256" key="1">
    <source>
        <dbReference type="ARBA" id="ARBA00001947"/>
    </source>
</evidence>
<comment type="similarity">
    <text evidence="3">Belongs to the metallo-dependent hydrolases superfamily. Adenosine and AMP deaminases family.</text>
</comment>
<keyword evidence="16" id="KW-1185">Reference proteome</keyword>
<evidence type="ECO:0000256" key="9">
    <source>
        <dbReference type="ARBA" id="ARBA00054146"/>
    </source>
</evidence>
<dbReference type="NCBIfam" id="TIGR01429">
    <property type="entry name" value="AMP_deaminase"/>
    <property type="match status" value="1"/>
</dbReference>
<dbReference type="PANTHER" id="PTHR11359">
    <property type="entry name" value="AMP DEAMINASE"/>
    <property type="match status" value="1"/>
</dbReference>
<evidence type="ECO:0000256" key="5">
    <source>
        <dbReference type="ARBA" id="ARBA00022723"/>
    </source>
</evidence>
<dbReference type="GO" id="GO:0046033">
    <property type="term" value="P:AMP metabolic process"/>
    <property type="evidence" value="ECO:0007669"/>
    <property type="project" value="TreeGrafter"/>
</dbReference>
<proteinExistence type="inferred from homology"/>
<dbReference type="Pfam" id="PF13193">
    <property type="entry name" value="AMP-binding_C"/>
    <property type="match status" value="1"/>
</dbReference>
<dbReference type="InterPro" id="IPR006650">
    <property type="entry name" value="A/AMP_deam_AS"/>
</dbReference>
<keyword evidence="8" id="KW-0546">Nucleotide metabolism</keyword>
<dbReference type="InterPro" id="IPR020845">
    <property type="entry name" value="AMP-binding_CS"/>
</dbReference>
<evidence type="ECO:0000256" key="11">
    <source>
        <dbReference type="ARBA" id="ARBA00079810"/>
    </source>
</evidence>
<dbReference type="InterPro" id="IPR000873">
    <property type="entry name" value="AMP-dep_synth/lig_dom"/>
</dbReference>
<evidence type="ECO:0000313" key="16">
    <source>
        <dbReference type="Proteomes" id="UP000663866"/>
    </source>
</evidence>
<dbReference type="InterPro" id="IPR032466">
    <property type="entry name" value="Metal_Hydrolase"/>
</dbReference>
<dbReference type="Gene3D" id="3.30.300.30">
    <property type="match status" value="1"/>
</dbReference>
<evidence type="ECO:0000313" key="15">
    <source>
        <dbReference type="EMBL" id="CAF3736383.1"/>
    </source>
</evidence>
<feature type="domain" description="AMP-dependent synthetase/ligase" evidence="12">
    <location>
        <begin position="914"/>
        <end position="1307"/>
    </location>
</feature>